<proteinExistence type="predicted"/>
<accession>A0A7R9U8G2</accession>
<reference evidence="1" key="1">
    <citation type="submission" date="2021-01" db="EMBL/GenBank/DDBJ databases">
        <authorList>
            <person name="Corre E."/>
            <person name="Pelletier E."/>
            <person name="Niang G."/>
            <person name="Scheremetjew M."/>
            <person name="Finn R."/>
            <person name="Kale V."/>
            <person name="Holt S."/>
            <person name="Cochrane G."/>
            <person name="Meng A."/>
            <person name="Brown T."/>
            <person name="Cohen L."/>
        </authorList>
    </citation>
    <scope>NUCLEOTIDE SEQUENCE</scope>
    <source>
        <strain evidence="1">CCMP2078</strain>
    </source>
</reference>
<dbReference type="InterPro" id="IPR042241">
    <property type="entry name" value="GCP_C_sf"/>
</dbReference>
<protein>
    <submittedName>
        <fullName evidence="1">Uncharacterized protein</fullName>
    </submittedName>
</protein>
<evidence type="ECO:0000313" key="1">
    <source>
        <dbReference type="EMBL" id="CAD8257390.1"/>
    </source>
</evidence>
<name>A0A7R9U8G2_9STRA</name>
<organism evidence="1">
    <name type="scientific">Pinguiococcus pyrenoidosus</name>
    <dbReference type="NCBI Taxonomy" id="172671"/>
    <lineage>
        <taxon>Eukaryota</taxon>
        <taxon>Sar</taxon>
        <taxon>Stramenopiles</taxon>
        <taxon>Ochrophyta</taxon>
        <taxon>Pinguiophyceae</taxon>
        <taxon>Pinguiochrysidales</taxon>
        <taxon>Pinguiochrysidaceae</taxon>
        <taxon>Pinguiococcus</taxon>
    </lineage>
</organism>
<dbReference type="AlphaFoldDB" id="A0A7R9U8G2"/>
<sequence>MLCDAFPFSVHVWSYVSAISLQVRGAREPVSVDLEAAKAWGKKVPRPTPSRDLASPRIFREWLQAGFGASASGTSSIQVRLATADGRGCVDPAIWAPSLAQAGGTAKLGPAGFWFREDGTVDLLAFAGVGIEIEQRPSVTPQPLLAMPPQAIKQLQEVWALASSLAYARYTVSLGVRRDIKRQLSCLYETAFVLLRKEQGGPQEAGGAAGVVPESFSFGLIKLCAKLLHGTELRLWSMHQFMSRIHDHIWAQAARAGTRSPALSGASLAEQDALRGMKQSTSLQALRRSVRFFIEEVHERCCLTQDRHPLLRAFQNAAACCVRYARLVRRACHVQASLEASCTCGADAASEAWANPIDKGEFRILQETTQRLAEELRDEFRFFVEESDEVLRLLREVYHGAEDLRLLELSLSPSSYRI</sequence>
<dbReference type="EMBL" id="HBEA01008942">
    <property type="protein sequence ID" value="CAD8257390.1"/>
    <property type="molecule type" value="Transcribed_RNA"/>
</dbReference>
<gene>
    <name evidence="1" type="ORF">PPYR1160_LOCUS6882</name>
</gene>
<dbReference type="Gene3D" id="1.20.120.1900">
    <property type="entry name" value="Gamma-tubulin complex, C-terminal domain"/>
    <property type="match status" value="1"/>
</dbReference>